<accession>Q75AG2</accession>
<keyword evidence="3" id="KW-1185">Reference proteome</keyword>
<dbReference type="GeneID" id="4620200"/>
<dbReference type="eggNOG" id="ENOG502T1IH">
    <property type="taxonomic scope" value="Eukaryota"/>
</dbReference>
<dbReference type="KEGG" id="ago:AGOS_ADL044W"/>
<evidence type="ECO:0000313" key="2">
    <source>
        <dbReference type="EMBL" id="AAS51876.1"/>
    </source>
</evidence>
<proteinExistence type="predicted"/>
<reference evidence="2 3" key="1">
    <citation type="journal article" date="2004" name="Science">
        <title>The Ashbya gossypii genome as a tool for mapping the ancient Saccharomyces cerevisiae genome.</title>
        <authorList>
            <person name="Dietrich F.S."/>
            <person name="Voegeli S."/>
            <person name="Brachat S."/>
            <person name="Lerch A."/>
            <person name="Gates K."/>
            <person name="Steiner S."/>
            <person name="Mohr C."/>
            <person name="Pohlmann R."/>
            <person name="Luedi P."/>
            <person name="Choi S."/>
            <person name="Wing R.A."/>
            <person name="Flavier A."/>
            <person name="Gaffney T.D."/>
            <person name="Philippsen P."/>
        </authorList>
    </citation>
    <scope>NUCLEOTIDE SEQUENCE [LARGE SCALE GENOMIC DNA]</scope>
    <source>
        <strain evidence="3">ATCC 10895 / CBS 109.51 / FGSC 9923 / NRRL Y-1056</strain>
    </source>
</reference>
<dbReference type="AlphaFoldDB" id="Q75AG2"/>
<dbReference type="OrthoDB" id="4034014at2759"/>
<name>Q75AG2_EREGS</name>
<feature type="region of interest" description="Disordered" evidence="1">
    <location>
        <begin position="82"/>
        <end position="101"/>
    </location>
</feature>
<dbReference type="HOGENOM" id="CLU_735613_0_0_1"/>
<organism evidence="2 3">
    <name type="scientific">Eremothecium gossypii (strain ATCC 10895 / CBS 109.51 / FGSC 9923 / NRRL Y-1056)</name>
    <name type="common">Yeast</name>
    <name type="synonym">Ashbya gossypii</name>
    <dbReference type="NCBI Taxonomy" id="284811"/>
    <lineage>
        <taxon>Eukaryota</taxon>
        <taxon>Fungi</taxon>
        <taxon>Dikarya</taxon>
        <taxon>Ascomycota</taxon>
        <taxon>Saccharomycotina</taxon>
        <taxon>Saccharomycetes</taxon>
        <taxon>Saccharomycetales</taxon>
        <taxon>Saccharomycetaceae</taxon>
        <taxon>Eremothecium</taxon>
    </lineage>
</organism>
<dbReference type="Proteomes" id="UP000000591">
    <property type="component" value="Chromosome IV"/>
</dbReference>
<sequence>MPVVNRELDRAWNVVRVVDACDIGEAQVIEDALNFDDVLSNTSSDESECVFKPNTADNGGGLESEAEGSEYGQSTFVQADSEESTVPKEHSECDNPVAGNGERATHPVSRIGSLSTLQVVLLTSSTTVVAYYWLQQLWFWLRPQNTGYPSPGVMTPSVLGLGNDDTLVFNSAGLPVPFEKYGTKRFMVDFENKVAYPVHAPEDFLALYAGKYVVSNVLSYQVALLYRLNYEWLPKLAYKYQVFRTHIHDSLSAPAHQLGAYCLPSYSALRQIAASASDNVREIVTIYIQRTCRTVEISYEGAVHALSTMFRELQPKLNIPLQRFESRLISIKQRTVEPLLQSGLLNYNALRRWGLRKTVLVATQVRKYVAKCASIF</sequence>
<evidence type="ECO:0000313" key="3">
    <source>
        <dbReference type="Proteomes" id="UP000000591"/>
    </source>
</evidence>
<protein>
    <submittedName>
        <fullName evidence="2">ADL044Wp</fullName>
    </submittedName>
</protein>
<evidence type="ECO:0000256" key="1">
    <source>
        <dbReference type="SAM" id="MobiDB-lite"/>
    </source>
</evidence>
<dbReference type="OMA" id="FRTHIHD"/>
<reference evidence="3" key="2">
    <citation type="journal article" date="2013" name="G3 (Bethesda)">
        <title>Genomes of Ashbya fungi isolated from insects reveal four mating-type loci, numerous translocations, lack of transposons, and distinct gene duplications.</title>
        <authorList>
            <person name="Dietrich F.S."/>
            <person name="Voegeli S."/>
            <person name="Kuo S."/>
            <person name="Philippsen P."/>
        </authorList>
    </citation>
    <scope>GENOME REANNOTATION</scope>
    <source>
        <strain evidence="3">ATCC 10895 / CBS 109.51 / FGSC 9923 / NRRL Y-1056</strain>
    </source>
</reference>
<dbReference type="RefSeq" id="NP_984052.1">
    <property type="nucleotide sequence ID" value="NM_209405.1"/>
</dbReference>
<dbReference type="InParanoid" id="Q75AG2"/>
<dbReference type="EMBL" id="AE016817">
    <property type="protein sequence ID" value="AAS51876.1"/>
    <property type="molecule type" value="Genomic_DNA"/>
</dbReference>
<gene>
    <name evidence="2" type="ORF">AGOS_ADL044W</name>
</gene>